<dbReference type="EMBL" id="KK914288">
    <property type="protein sequence ID" value="KDP42701.1"/>
    <property type="molecule type" value="Genomic_DNA"/>
</dbReference>
<protein>
    <submittedName>
        <fullName evidence="1">Uncharacterized protein</fullName>
    </submittedName>
</protein>
<reference evidence="1 2" key="1">
    <citation type="journal article" date="2014" name="PLoS ONE">
        <title>Global Analysis of Gene Expression Profiles in Physic Nut (Jatropha curcas L.) Seedlings Exposed to Salt Stress.</title>
        <authorList>
            <person name="Zhang L."/>
            <person name="Zhang C."/>
            <person name="Wu P."/>
            <person name="Chen Y."/>
            <person name="Li M."/>
            <person name="Jiang H."/>
            <person name="Wu G."/>
        </authorList>
    </citation>
    <scope>NUCLEOTIDE SEQUENCE [LARGE SCALE GENOMIC DNA]</scope>
    <source>
        <strain evidence="2">cv. GZQX0401</strain>
        <tissue evidence="1">Young leaves</tissue>
    </source>
</reference>
<evidence type="ECO:0000313" key="1">
    <source>
        <dbReference type="EMBL" id="KDP42701.1"/>
    </source>
</evidence>
<organism evidence="1 2">
    <name type="scientific">Jatropha curcas</name>
    <name type="common">Barbados nut</name>
    <dbReference type="NCBI Taxonomy" id="180498"/>
    <lineage>
        <taxon>Eukaryota</taxon>
        <taxon>Viridiplantae</taxon>
        <taxon>Streptophyta</taxon>
        <taxon>Embryophyta</taxon>
        <taxon>Tracheophyta</taxon>
        <taxon>Spermatophyta</taxon>
        <taxon>Magnoliopsida</taxon>
        <taxon>eudicotyledons</taxon>
        <taxon>Gunneridae</taxon>
        <taxon>Pentapetalae</taxon>
        <taxon>rosids</taxon>
        <taxon>fabids</taxon>
        <taxon>Malpighiales</taxon>
        <taxon>Euphorbiaceae</taxon>
        <taxon>Crotonoideae</taxon>
        <taxon>Jatropheae</taxon>
        <taxon>Jatropha</taxon>
    </lineage>
</organism>
<sequence>MKLKGIRTWSSHSASIPLRARSITVRDGLAPKFITNKPKVLLRIKQKSIDLTKGKGPTQIVRNPKEKGNGLGTRMARSNAHENFVNFAPLVVHNNIGNSFSLSHHAAAERERSIVIGSKGNVQGMIVIARDELSGLGVGFLDSISPSLAHFHNPIMPQPTAPNIGCEEVVPSPVPYDSVGLIPASGSLCRSNHRDGSGNHMVIIGAPPLGEEGEIAL</sequence>
<proteinExistence type="predicted"/>
<dbReference type="AlphaFoldDB" id="A0A067L2N4"/>
<dbReference type="Proteomes" id="UP000027138">
    <property type="component" value="Unassembled WGS sequence"/>
</dbReference>
<evidence type="ECO:0000313" key="2">
    <source>
        <dbReference type="Proteomes" id="UP000027138"/>
    </source>
</evidence>
<accession>A0A067L2N4</accession>
<gene>
    <name evidence="1" type="ORF">JCGZ_23641</name>
</gene>
<keyword evidence="2" id="KW-1185">Reference proteome</keyword>
<name>A0A067L2N4_JATCU</name>